<evidence type="ECO:0000313" key="1">
    <source>
        <dbReference type="EMBL" id="KAE9289111.1"/>
    </source>
</evidence>
<dbReference type="AlphaFoldDB" id="A0A6G0QJ62"/>
<evidence type="ECO:0008006" key="3">
    <source>
        <dbReference type="Google" id="ProtNLM"/>
    </source>
</evidence>
<sequence>MALVNAYVVYKCLWEKKPRKNSHFEFLARLHKQLIDQTEDCFTQTRAASGGQVVTETPSAVRGEHTLIQTTGFRMNNGVQRLRQRQCKVCSVYKPEGKKRGGTSTYYCPSCSQGKRGLVTLCNKVHGHANNEGLTCSQIWHMAWQNGEFAPKASHIRDRGRVAE</sequence>
<accession>A0A6G0QJ62</accession>
<evidence type="ECO:0000313" key="2">
    <source>
        <dbReference type="Proteomes" id="UP000486351"/>
    </source>
</evidence>
<protein>
    <recommendedName>
        <fullName evidence="3">PiggyBac transposable element-derived protein 4 C-terminal zinc-ribbon domain-containing protein</fullName>
    </recommendedName>
</protein>
<gene>
    <name evidence="1" type="ORF">PF008_g25960</name>
</gene>
<dbReference type="EMBL" id="QXFY01003057">
    <property type="protein sequence ID" value="KAE9289111.1"/>
    <property type="molecule type" value="Genomic_DNA"/>
</dbReference>
<dbReference type="Proteomes" id="UP000486351">
    <property type="component" value="Unassembled WGS sequence"/>
</dbReference>
<organism evidence="1 2">
    <name type="scientific">Phytophthora fragariae</name>
    <dbReference type="NCBI Taxonomy" id="53985"/>
    <lineage>
        <taxon>Eukaryota</taxon>
        <taxon>Sar</taxon>
        <taxon>Stramenopiles</taxon>
        <taxon>Oomycota</taxon>
        <taxon>Peronosporomycetes</taxon>
        <taxon>Peronosporales</taxon>
        <taxon>Peronosporaceae</taxon>
        <taxon>Phytophthora</taxon>
    </lineage>
</organism>
<proteinExistence type="predicted"/>
<reference evidence="1 2" key="1">
    <citation type="submission" date="2018-09" db="EMBL/GenBank/DDBJ databases">
        <title>Genomic investigation of the strawberry pathogen Phytophthora fragariae indicates pathogenicity is determined by transcriptional variation in three key races.</title>
        <authorList>
            <person name="Adams T.M."/>
            <person name="Armitage A.D."/>
            <person name="Sobczyk M.K."/>
            <person name="Bates H.J."/>
            <person name="Dunwell J.M."/>
            <person name="Nellist C.F."/>
            <person name="Harrison R.J."/>
        </authorList>
    </citation>
    <scope>NUCLEOTIDE SEQUENCE [LARGE SCALE GENOMIC DNA]</scope>
    <source>
        <strain evidence="1 2">NOV-77</strain>
    </source>
</reference>
<comment type="caution">
    <text evidence="1">The sequence shown here is derived from an EMBL/GenBank/DDBJ whole genome shotgun (WGS) entry which is preliminary data.</text>
</comment>
<dbReference type="PANTHER" id="PTHR46599:SF3">
    <property type="entry name" value="PIGGYBAC TRANSPOSABLE ELEMENT-DERIVED PROTEIN 4"/>
    <property type="match status" value="1"/>
</dbReference>
<name>A0A6G0QJ62_9STRA</name>
<dbReference type="PANTHER" id="PTHR46599">
    <property type="entry name" value="PIGGYBAC TRANSPOSABLE ELEMENT-DERIVED PROTEIN 4"/>
    <property type="match status" value="1"/>
</dbReference>